<organism evidence="8 9">
    <name type="scientific">Candidatus Woesebacteria bacterium RIFCSPLOWO2_01_FULL_37_19</name>
    <dbReference type="NCBI Taxonomy" id="1802514"/>
    <lineage>
        <taxon>Bacteria</taxon>
        <taxon>Candidatus Woeseibacteriota</taxon>
    </lineage>
</organism>
<dbReference type="Pfam" id="PF09335">
    <property type="entry name" value="VTT_dom"/>
    <property type="match status" value="1"/>
</dbReference>
<comment type="caution">
    <text evidence="8">The sequence shown here is derived from an EMBL/GenBank/DDBJ whole genome shotgun (WGS) entry which is preliminary data.</text>
</comment>
<dbReference type="InterPro" id="IPR032816">
    <property type="entry name" value="VTT_dom"/>
</dbReference>
<reference evidence="8 9" key="1">
    <citation type="journal article" date="2016" name="Nat. Commun.">
        <title>Thousands of microbial genomes shed light on interconnected biogeochemical processes in an aquifer system.</title>
        <authorList>
            <person name="Anantharaman K."/>
            <person name="Brown C.T."/>
            <person name="Hug L.A."/>
            <person name="Sharon I."/>
            <person name="Castelle C.J."/>
            <person name="Probst A.J."/>
            <person name="Thomas B.C."/>
            <person name="Singh A."/>
            <person name="Wilkins M.J."/>
            <person name="Karaoz U."/>
            <person name="Brodie E.L."/>
            <person name="Williams K.H."/>
            <person name="Hubbard S.S."/>
            <person name="Banfield J.F."/>
        </authorList>
    </citation>
    <scope>NUCLEOTIDE SEQUENCE [LARGE SCALE GENOMIC DNA]</scope>
</reference>
<feature type="transmembrane region" description="Helical" evidence="6">
    <location>
        <begin position="43"/>
        <end position="64"/>
    </location>
</feature>
<comment type="similarity">
    <text evidence="6">Belongs to the TVP38/TMEM64 family.</text>
</comment>
<feature type="transmembrane region" description="Helical" evidence="6">
    <location>
        <begin position="190"/>
        <end position="208"/>
    </location>
</feature>
<keyword evidence="5 6" id="KW-0472">Membrane</keyword>
<dbReference type="PANTHER" id="PTHR12677:SF59">
    <property type="entry name" value="GOLGI APPARATUS MEMBRANE PROTEIN TVP38-RELATED"/>
    <property type="match status" value="1"/>
</dbReference>
<feature type="transmembrane region" description="Helical" evidence="6">
    <location>
        <begin position="157"/>
        <end position="178"/>
    </location>
</feature>
<evidence type="ECO:0000256" key="3">
    <source>
        <dbReference type="ARBA" id="ARBA00022692"/>
    </source>
</evidence>
<protein>
    <recommendedName>
        <fullName evidence="6">TVP38/TMEM64 family membrane protein</fullName>
    </recommendedName>
</protein>
<dbReference type="GO" id="GO:0005886">
    <property type="term" value="C:plasma membrane"/>
    <property type="evidence" value="ECO:0007669"/>
    <property type="project" value="UniProtKB-SubCell"/>
</dbReference>
<dbReference type="InterPro" id="IPR015414">
    <property type="entry name" value="TMEM64"/>
</dbReference>
<feature type="domain" description="VTT" evidence="7">
    <location>
        <begin position="69"/>
        <end position="179"/>
    </location>
</feature>
<dbReference type="STRING" id="1802514.A2955_02135"/>
<feature type="transmembrane region" description="Helical" evidence="6">
    <location>
        <begin position="12"/>
        <end position="31"/>
    </location>
</feature>
<accession>A0A1F8B6U1</accession>
<dbReference type="PANTHER" id="PTHR12677">
    <property type="entry name" value="GOLGI APPARATUS MEMBRANE PROTEIN TVP38-RELATED"/>
    <property type="match status" value="1"/>
</dbReference>
<comment type="subcellular location">
    <subcellularLocation>
        <location evidence="1 6">Cell membrane</location>
        <topology evidence="1 6">Multi-pass membrane protein</topology>
    </subcellularLocation>
</comment>
<evidence type="ECO:0000256" key="6">
    <source>
        <dbReference type="RuleBase" id="RU366058"/>
    </source>
</evidence>
<evidence type="ECO:0000313" key="9">
    <source>
        <dbReference type="Proteomes" id="UP000177501"/>
    </source>
</evidence>
<name>A0A1F8B6U1_9BACT</name>
<gene>
    <name evidence="8" type="ORF">A2955_02135</name>
</gene>
<keyword evidence="4 6" id="KW-1133">Transmembrane helix</keyword>
<evidence type="ECO:0000256" key="4">
    <source>
        <dbReference type="ARBA" id="ARBA00022989"/>
    </source>
</evidence>
<keyword evidence="3 6" id="KW-0812">Transmembrane</keyword>
<proteinExistence type="inferred from homology"/>
<evidence type="ECO:0000313" key="8">
    <source>
        <dbReference type="EMBL" id="OGM59766.1"/>
    </source>
</evidence>
<evidence type="ECO:0000256" key="5">
    <source>
        <dbReference type="ARBA" id="ARBA00023136"/>
    </source>
</evidence>
<evidence type="ECO:0000256" key="1">
    <source>
        <dbReference type="ARBA" id="ARBA00004651"/>
    </source>
</evidence>
<dbReference type="AlphaFoldDB" id="A0A1F8B6U1"/>
<evidence type="ECO:0000259" key="7">
    <source>
        <dbReference type="Pfam" id="PF09335"/>
    </source>
</evidence>
<feature type="transmembrane region" description="Helical" evidence="6">
    <location>
        <begin position="76"/>
        <end position="100"/>
    </location>
</feature>
<keyword evidence="2 6" id="KW-1003">Cell membrane</keyword>
<dbReference type="Proteomes" id="UP000177501">
    <property type="component" value="Unassembled WGS sequence"/>
</dbReference>
<sequence length="218" mass="24780">MKIISYVKDNMYASLLTILLFVAVFYLFNSYNEESLRSFIFKAGVWAPLVFVLILLFTLVFAPLGGTPILYVGYQAFGINVIFLATLVSYISFIINFEIAKRWGRPIVRKLVGEVRIEKIDKIVSSHGLWTLFLLRVFQGGIHDFVSYAYGVTSIHFLPYFVISVLATIPGTAIWYYLTTHVQSAEAFTLINWGLVLVFAGLYMLGSFTRKILLNKTK</sequence>
<dbReference type="EMBL" id="MGHA01000027">
    <property type="protein sequence ID" value="OGM59766.1"/>
    <property type="molecule type" value="Genomic_DNA"/>
</dbReference>
<evidence type="ECO:0000256" key="2">
    <source>
        <dbReference type="ARBA" id="ARBA00022475"/>
    </source>
</evidence>